<dbReference type="PANTHER" id="PTHR46550">
    <property type="entry name" value="F-BOX ONLY PROTEIN 3"/>
    <property type="match status" value="1"/>
</dbReference>
<gene>
    <name evidence="4" type="ORF">KP509_20G092400</name>
</gene>
<name>A0A8T2SJ64_CERRI</name>
<sequence>MDSLPSEVFLRILSMLDYRHLANAAQVSKSWSSQSGEGQLWRRLYEQRWGQSTFDPKRFKSWKAAYEAEDRCERVGIDVNITREGLDYFLVHEGRILRFLGTCGTQRQALDDRACRKETVCIETSLNSQAKSSSSSAGLVNKLLFFLGDLEYVTREKKRIRVS</sequence>
<keyword evidence="5" id="KW-1185">Reference proteome</keyword>
<keyword evidence="2" id="KW-0833">Ubl conjugation pathway</keyword>
<comment type="pathway">
    <text evidence="1">Protein modification; protein ubiquitination.</text>
</comment>
<dbReference type="EMBL" id="CM035425">
    <property type="protein sequence ID" value="KAH7332522.1"/>
    <property type="molecule type" value="Genomic_DNA"/>
</dbReference>
<reference evidence="4" key="1">
    <citation type="submission" date="2021-08" db="EMBL/GenBank/DDBJ databases">
        <title>WGS assembly of Ceratopteris richardii.</title>
        <authorList>
            <person name="Marchant D.B."/>
            <person name="Chen G."/>
            <person name="Jenkins J."/>
            <person name="Shu S."/>
            <person name="Leebens-Mack J."/>
            <person name="Grimwood J."/>
            <person name="Schmutz J."/>
            <person name="Soltis P."/>
            <person name="Soltis D."/>
            <person name="Chen Z.-H."/>
        </authorList>
    </citation>
    <scope>NUCLEOTIDE SEQUENCE</scope>
    <source>
        <strain evidence="4">Whitten #5841</strain>
        <tissue evidence="4">Leaf</tissue>
    </source>
</reference>
<accession>A0A8T2SJ64</accession>
<dbReference type="OMA" id="WCDLFIE"/>
<evidence type="ECO:0000256" key="1">
    <source>
        <dbReference type="ARBA" id="ARBA00004906"/>
    </source>
</evidence>
<feature type="domain" description="F-box" evidence="3">
    <location>
        <begin position="1"/>
        <end position="44"/>
    </location>
</feature>
<evidence type="ECO:0000313" key="4">
    <source>
        <dbReference type="EMBL" id="KAH7332522.1"/>
    </source>
</evidence>
<evidence type="ECO:0000259" key="3">
    <source>
        <dbReference type="PROSITE" id="PS50181"/>
    </source>
</evidence>
<proteinExistence type="predicted"/>
<dbReference type="PANTHER" id="PTHR46550:SF1">
    <property type="entry name" value="F-BOX PROTEIN 3"/>
    <property type="match status" value="1"/>
</dbReference>
<organism evidence="4 5">
    <name type="scientific">Ceratopteris richardii</name>
    <name type="common">Triangle waterfern</name>
    <dbReference type="NCBI Taxonomy" id="49495"/>
    <lineage>
        <taxon>Eukaryota</taxon>
        <taxon>Viridiplantae</taxon>
        <taxon>Streptophyta</taxon>
        <taxon>Embryophyta</taxon>
        <taxon>Tracheophyta</taxon>
        <taxon>Polypodiopsida</taxon>
        <taxon>Polypodiidae</taxon>
        <taxon>Polypodiales</taxon>
        <taxon>Pteridineae</taxon>
        <taxon>Pteridaceae</taxon>
        <taxon>Parkerioideae</taxon>
        <taxon>Ceratopteris</taxon>
    </lineage>
</organism>
<dbReference type="Gene3D" id="1.20.1280.50">
    <property type="match status" value="1"/>
</dbReference>
<dbReference type="GO" id="GO:0005737">
    <property type="term" value="C:cytoplasm"/>
    <property type="evidence" value="ECO:0007669"/>
    <property type="project" value="TreeGrafter"/>
</dbReference>
<dbReference type="InterPro" id="IPR052121">
    <property type="entry name" value="F-box_SCF_Substrate_Recog"/>
</dbReference>
<dbReference type="AlphaFoldDB" id="A0A8T2SJ64"/>
<dbReference type="InterPro" id="IPR036047">
    <property type="entry name" value="F-box-like_dom_sf"/>
</dbReference>
<evidence type="ECO:0000256" key="2">
    <source>
        <dbReference type="ARBA" id="ARBA00022786"/>
    </source>
</evidence>
<dbReference type="SUPFAM" id="SSF81383">
    <property type="entry name" value="F-box domain"/>
    <property type="match status" value="1"/>
</dbReference>
<dbReference type="Pfam" id="PF12937">
    <property type="entry name" value="F-box-like"/>
    <property type="match status" value="1"/>
</dbReference>
<dbReference type="EMBL" id="CM035425">
    <property type="protein sequence ID" value="KAH7332523.1"/>
    <property type="molecule type" value="Genomic_DNA"/>
</dbReference>
<dbReference type="Proteomes" id="UP000825935">
    <property type="component" value="Chromosome 20"/>
</dbReference>
<comment type="caution">
    <text evidence="4">The sequence shown here is derived from an EMBL/GenBank/DDBJ whole genome shotgun (WGS) entry which is preliminary data.</text>
</comment>
<dbReference type="PROSITE" id="PS50181">
    <property type="entry name" value="FBOX"/>
    <property type="match status" value="1"/>
</dbReference>
<protein>
    <recommendedName>
        <fullName evidence="3">F-box domain-containing protein</fullName>
    </recommendedName>
</protein>
<evidence type="ECO:0000313" key="5">
    <source>
        <dbReference type="Proteomes" id="UP000825935"/>
    </source>
</evidence>
<dbReference type="InterPro" id="IPR001810">
    <property type="entry name" value="F-box_dom"/>
</dbReference>
<dbReference type="OrthoDB" id="3219396at2759"/>